<evidence type="ECO:0000313" key="2">
    <source>
        <dbReference type="EMBL" id="KGC15258.1"/>
    </source>
</evidence>
<gene>
    <name evidence="2" type="ORF">DM48_2756</name>
</gene>
<dbReference type="Proteomes" id="UP000029590">
    <property type="component" value="Unassembled WGS sequence"/>
</dbReference>
<name>A0AAW3F3G2_BURGA</name>
<organism evidence="2 3">
    <name type="scientific">Burkholderia gladioli</name>
    <name type="common">Pseudomonas marginata</name>
    <name type="synonym">Phytomonas marginata</name>
    <dbReference type="NCBI Taxonomy" id="28095"/>
    <lineage>
        <taxon>Bacteria</taxon>
        <taxon>Pseudomonadati</taxon>
        <taxon>Pseudomonadota</taxon>
        <taxon>Betaproteobacteria</taxon>
        <taxon>Burkholderiales</taxon>
        <taxon>Burkholderiaceae</taxon>
        <taxon>Burkholderia</taxon>
    </lineage>
</organism>
<proteinExistence type="predicted"/>
<comment type="caution">
    <text evidence="2">The sequence shown here is derived from an EMBL/GenBank/DDBJ whole genome shotgun (WGS) entry which is preliminary data.</text>
</comment>
<sequence length="56" mass="5922">MQSPSVSTGMRIGKRAACLDGDRGQRALHGNRDGSGGVGPFVLETSESGQRNAYRE</sequence>
<feature type="region of interest" description="Disordered" evidence="1">
    <location>
        <begin position="1"/>
        <end position="56"/>
    </location>
</feature>
<accession>A0AAW3F3G2</accession>
<reference evidence="2 3" key="1">
    <citation type="submission" date="2014-04" db="EMBL/GenBank/DDBJ databases">
        <authorList>
            <person name="Bishop-Lilly K.A."/>
            <person name="Broomall S.M."/>
            <person name="Chain P.S."/>
            <person name="Chertkov O."/>
            <person name="Coyne S.R."/>
            <person name="Daligault H.E."/>
            <person name="Davenport K.W."/>
            <person name="Erkkila T."/>
            <person name="Frey K.G."/>
            <person name="Gibbons H.S."/>
            <person name="Gu W."/>
            <person name="Jaissle J."/>
            <person name="Johnson S.L."/>
            <person name="Koroleva G.I."/>
            <person name="Ladner J.T."/>
            <person name="Lo C.-C."/>
            <person name="Minogue T.D."/>
            <person name="Munk C."/>
            <person name="Palacios G.F."/>
            <person name="Redden C.L."/>
            <person name="Rosenzweig C.N."/>
            <person name="Scholz M.B."/>
            <person name="Teshima H."/>
            <person name="Xu Y."/>
        </authorList>
    </citation>
    <scope>NUCLEOTIDE SEQUENCE [LARGE SCALE GENOMIC DNA]</scope>
    <source>
        <strain evidence="3">gladioli</strain>
    </source>
</reference>
<dbReference type="EMBL" id="JPGG01000016">
    <property type="protein sequence ID" value="KGC15258.1"/>
    <property type="molecule type" value="Genomic_DNA"/>
</dbReference>
<dbReference type="AlphaFoldDB" id="A0AAW3F3G2"/>
<protein>
    <submittedName>
        <fullName evidence="2">Uncharacterized protein</fullName>
    </submittedName>
</protein>
<dbReference type="KEGG" id="bgo:BM43_5010"/>
<evidence type="ECO:0000313" key="3">
    <source>
        <dbReference type="Proteomes" id="UP000029590"/>
    </source>
</evidence>
<dbReference type="RefSeq" id="WP_155296498.1">
    <property type="nucleotide sequence ID" value="NZ_CADEVY010000002.1"/>
</dbReference>
<feature type="compositionally biased region" description="Polar residues" evidence="1">
    <location>
        <begin position="45"/>
        <end position="56"/>
    </location>
</feature>
<evidence type="ECO:0000256" key="1">
    <source>
        <dbReference type="SAM" id="MobiDB-lite"/>
    </source>
</evidence>